<reference evidence="12 14" key="2">
    <citation type="journal article" date="2019" name="Nat. Med.">
        <title>A library of human gut bacterial isolates paired with longitudinal multiomics data enables mechanistic microbiome research.</title>
        <authorList>
            <person name="Poyet M."/>
            <person name="Groussin M."/>
            <person name="Gibbons S.M."/>
            <person name="Avila-Pacheco J."/>
            <person name="Jiang X."/>
            <person name="Kearney S.M."/>
            <person name="Perrotta A.R."/>
            <person name="Berdy B."/>
            <person name="Zhao S."/>
            <person name="Lieberman T.D."/>
            <person name="Swanson P.K."/>
            <person name="Smith M."/>
            <person name="Roesemann S."/>
            <person name="Alexander J.E."/>
            <person name="Rich S.A."/>
            <person name="Livny J."/>
            <person name="Vlamakis H."/>
            <person name="Clish C."/>
            <person name="Bullock K."/>
            <person name="Deik A."/>
            <person name="Scott J."/>
            <person name="Pierce K.A."/>
            <person name="Xavier R.J."/>
            <person name="Alm E.J."/>
        </authorList>
    </citation>
    <scope>NUCLEOTIDE SEQUENCE [LARGE SCALE GENOMIC DNA]</scope>
    <source>
        <strain evidence="12 14">BIOML-A20</strain>
    </source>
</reference>
<keyword evidence="7" id="KW-0843">Virulence</keyword>
<dbReference type="Pfam" id="PF05593">
    <property type="entry name" value="RHS_repeat"/>
    <property type="match status" value="1"/>
</dbReference>
<accession>A0A174GHT0</accession>
<keyword evidence="9" id="KW-0472">Membrane</keyword>
<protein>
    <submittedName>
        <fullName evidence="11">Cell wall-associated polypeptide CWBP200</fullName>
    </submittedName>
    <submittedName>
        <fullName evidence="12">Endonuclease</fullName>
    </submittedName>
</protein>
<feature type="transmembrane region" description="Helical" evidence="9">
    <location>
        <begin position="1802"/>
        <end position="1825"/>
    </location>
</feature>
<evidence type="ECO:0000256" key="9">
    <source>
        <dbReference type="SAM" id="Phobius"/>
    </source>
</evidence>
<evidence type="ECO:0000256" key="6">
    <source>
        <dbReference type="ARBA" id="ARBA00022801"/>
    </source>
</evidence>
<dbReference type="Proteomes" id="UP000095455">
    <property type="component" value="Unassembled WGS sequence"/>
</dbReference>
<dbReference type="RefSeq" id="WP_057317229.1">
    <property type="nucleotide sequence ID" value="NZ_BQOC01000006.1"/>
</dbReference>
<evidence type="ECO:0000313" key="12">
    <source>
        <dbReference type="EMBL" id="MSB73611.1"/>
    </source>
</evidence>
<dbReference type="InterPro" id="IPR016191">
    <property type="entry name" value="Ribonuclease/ribotoxin"/>
</dbReference>
<dbReference type="PANTHER" id="PTHR32305:SF15">
    <property type="entry name" value="PROTEIN RHSA-RELATED"/>
    <property type="match status" value="1"/>
</dbReference>
<keyword evidence="12" id="KW-0255">Endonuclease</keyword>
<dbReference type="Proteomes" id="UP000441609">
    <property type="component" value="Unassembled WGS sequence"/>
</dbReference>
<keyword evidence="4" id="KW-0732">Signal</keyword>
<dbReference type="Pfam" id="PF25023">
    <property type="entry name" value="TEN_YD-shell"/>
    <property type="match status" value="1"/>
</dbReference>
<dbReference type="InterPro" id="IPR013517">
    <property type="entry name" value="FG-GAP"/>
</dbReference>
<evidence type="ECO:0000256" key="1">
    <source>
        <dbReference type="ARBA" id="ARBA00004613"/>
    </source>
</evidence>
<proteinExistence type="predicted"/>
<keyword evidence="5" id="KW-0677">Repeat</keyword>
<dbReference type="InterPro" id="IPR003284">
    <property type="entry name" value="Sal_SpvB"/>
</dbReference>
<keyword evidence="9" id="KW-0812">Transmembrane</keyword>
<dbReference type="OrthoDB" id="6225685at2"/>
<keyword evidence="3" id="KW-0540">Nuclease</keyword>
<evidence type="ECO:0000313" key="14">
    <source>
        <dbReference type="Proteomes" id="UP000441609"/>
    </source>
</evidence>
<sequence>MKLIYLYTIGIFIMFMSPSSYLCAQGVAENNQFFDWKESDYKAYEDSLLKALYPPVIAKTAENPERFSQQPQAFVPKAISDNTYVPTTVTIDKSKAVGEIPIQTGVSPTGAKTYTVPIQVYPGINGFEPQLSLAYNSQQGNGIVGIGWGIGGVQSIMRTSRNIYYDGKPQGALRTKADAFVLDGMRLIKISENATTINYESEQGNIKVKAFLSGDVVKYFEVFYPNGTKGIFGYASNTSNKIFYPIVSLSDLRNNQILYTYVEQENHYRLTKVAYNGASVEFQYQASRPDPLVSFIGGLKTGESYLLAKIISKLGSTALCTYSLSYKNQNNSSVLSQIDYSASGQSLNPIKLYYGEGITDGSYDNGSVTQLYNWYESTDPARIKVVKGRYDYASGADGLISLPNENPYWEHYRHSTAFQHSQNRYDNKFTGEEKIYLYAGLNSEYASPMPNLTTGANFIDIFCADLEGKQEEHIIKVNNGVSGDNDQVTFRVYRASLTVGLVSKYTRTFNFPTVLTDADGAKSIHPKFYYTGDFNGDGKQEVLAVSCHHPFGETSKTSKCYIFDLESGKVLYQSYLFPYNVNFVGTEQPDPEDAFQKTDRLLVLDYDGDGKSDIALINDSGINIYTFDVSGSTWTGRKVSTYTGLKKVDLKDRSLLLGEINGDGLMDLLVSPKKKDPVYTWAAYNSMGDGQFYKSTFAGTQNSGISTDGFLLQDVNGDGMTDLIRYHSSGFFTYLAKKNNVGSVECAQNYTSKSILIPTNINSHNYFSQLVSLKNGVVTKYSFKRNDNKGVLATGMANSLGVVEKNTYLLMNEEAISSGTYAKGANAVFPYVDIQESIPVIAFSSTYMKGSRVDNFTFTYRGGVIHRQGLGFRGFESIFRTNLKGQLTEQYFDPYKYGVLKSEVSPEAKLTYNFAVNVQANKTVKIRLSNKTEQDLLKGITATTAFVYDTYGNATQETITYTGGITVKKANTFYNNTAESGYLIGFLTDQSVTTTRNSSTYTERMNIPSHTNGYANSKVFYKNGNKAKTYEYVYDTPGNITKETLFLYGSDKGLKTEYAYDTNGRLKKVTNPLGLANEFSYNTEGRMSSEKDHRGKSTAHTYDPFGRETSVTFPDNTTATVSYGWSEEGTNALYAITRSVTGKPTTKSVYDALNREVRTAETRFNGSFLKTDKIYDSYGRVQKVSRPFAGSSATAWNIYSYDTYDRLTAISEPSGRKTTHGYSGNSITTVEDGISVKRTYDALGNLISVVDPAGTITYNLRPDGQPSSIVAPGNVTTSFGYDGFGRRTSLGDPSSGTTTYAYDASGNLLKETNANNKVINYTYDTYNRLKTATLPEFTTTYTYNGYDELTKVSSSVGTSIDYVYDALGRLSSQTETAVDNKYLRKDYTYNGGNVSSIKYTSQSGVLTTENYNYANGHLVETKLNNQTSIFKLTKENDMGLPTEVRSGALSRTYGYDSYGFPTSRKIQKTGVTTFLQNMEYVFDPVKRNLTYRKDINVSQEEKFSYDNLNRLTSYKGLMATYDAKGNILTKGDVSGTFAYNTSGKPYAISSSSVANGIMSSATQVISYTSFKRPNAITQDGNVASFTYNGNQQRVKMQVAKGGSRLLTRYYLGDCYEIDETPSGNKEKLYLAGENYYDASAVLVKDHTNSWKLYYIGRDYLGSITDIITEAGTKYASYNFDAWGRQRNSSSHVYIPSGQEVELFLGRGYSGHEHLKEFGLVNMNARLYDPALGRFLAPDPFVQMPDLSQNFNRYSYAMNNPLRYVDEDGEFIHIIIGAVIGGTANLIYKAVSGQLHSFKDGFAAFGIGAAAGGLGAATGGLAFAAAGGAAGGIGGFLAGAAAGSASTAVMMPVQSAGNSLYFGDQFMSLKDYGLGILGGALTGGIGNGTVAALKGNNFWTGKDVKFGRTIFSFKNTATRPAPEMRLMEAPGSGLNVTQPDISNTPKLNPVETSSQVASSSQSSGTTRFVTTPDGVTHDLQPTIDRIRSGKLFTFRHDGAIYYNNEGKLPNLSNGVYKEYVHPTPGLTRGAGPMRVITGGSKMWFTPDHYGTMIQIKF</sequence>
<feature type="transmembrane region" description="Helical" evidence="9">
    <location>
        <begin position="1831"/>
        <end position="1852"/>
    </location>
</feature>
<evidence type="ECO:0000256" key="2">
    <source>
        <dbReference type="ARBA" id="ARBA00022525"/>
    </source>
</evidence>
<evidence type="ECO:0000256" key="8">
    <source>
        <dbReference type="SAM" id="MobiDB-lite"/>
    </source>
</evidence>
<dbReference type="GO" id="GO:0005576">
    <property type="term" value="C:extracellular region"/>
    <property type="evidence" value="ECO:0007669"/>
    <property type="project" value="UniProtKB-SubCell"/>
</dbReference>
<dbReference type="SUPFAM" id="SSF53933">
    <property type="entry name" value="Microbial ribonucleases"/>
    <property type="match status" value="1"/>
</dbReference>
<dbReference type="InterPro" id="IPR006530">
    <property type="entry name" value="YD"/>
</dbReference>
<dbReference type="PANTHER" id="PTHR32305">
    <property type="match status" value="1"/>
</dbReference>
<dbReference type="InterPro" id="IPR028994">
    <property type="entry name" value="Integrin_alpha_N"/>
</dbReference>
<dbReference type="Gene3D" id="3.10.450.30">
    <property type="entry name" value="Microbial ribonucleases"/>
    <property type="match status" value="1"/>
</dbReference>
<evidence type="ECO:0000256" key="4">
    <source>
        <dbReference type="ARBA" id="ARBA00022729"/>
    </source>
</evidence>
<dbReference type="GO" id="GO:0004521">
    <property type="term" value="F:RNA endonuclease activity"/>
    <property type="evidence" value="ECO:0007669"/>
    <property type="project" value="InterPro"/>
</dbReference>
<dbReference type="EMBL" id="CYYK01000009">
    <property type="protein sequence ID" value="CUO60510.1"/>
    <property type="molecule type" value="Genomic_DNA"/>
</dbReference>
<evidence type="ECO:0000313" key="13">
    <source>
        <dbReference type="Proteomes" id="UP000095455"/>
    </source>
</evidence>
<evidence type="ECO:0000313" key="11">
    <source>
        <dbReference type="EMBL" id="CUO60510.1"/>
    </source>
</evidence>
<evidence type="ECO:0000256" key="3">
    <source>
        <dbReference type="ARBA" id="ARBA00022722"/>
    </source>
</evidence>
<dbReference type="SUPFAM" id="SSF69318">
    <property type="entry name" value="Integrin alpha N-terminal domain"/>
    <property type="match status" value="1"/>
</dbReference>
<dbReference type="Gene3D" id="2.180.10.10">
    <property type="entry name" value="RHS repeat-associated core"/>
    <property type="match status" value="2"/>
</dbReference>
<dbReference type="InterPro" id="IPR031325">
    <property type="entry name" value="RHS_repeat"/>
</dbReference>
<evidence type="ECO:0000256" key="7">
    <source>
        <dbReference type="ARBA" id="ARBA00023026"/>
    </source>
</evidence>
<comment type="caution">
    <text evidence="11">The sequence shown here is derived from an EMBL/GenBank/DDBJ whole genome shotgun (WGS) entry which is preliminary data.</text>
</comment>
<dbReference type="NCBIfam" id="TIGR03696">
    <property type="entry name" value="Rhs_assc_core"/>
    <property type="match status" value="1"/>
</dbReference>
<dbReference type="InterPro" id="IPR000026">
    <property type="entry name" value="N1-like"/>
</dbReference>
<feature type="region of interest" description="Disordered" evidence="8">
    <location>
        <begin position="1084"/>
        <end position="1103"/>
    </location>
</feature>
<dbReference type="InterPro" id="IPR022385">
    <property type="entry name" value="Rhs_assc_core"/>
</dbReference>
<organism evidence="11 13">
    <name type="scientific">Parabacteroides distasonis</name>
    <dbReference type="NCBI Taxonomy" id="823"/>
    <lineage>
        <taxon>Bacteria</taxon>
        <taxon>Pseudomonadati</taxon>
        <taxon>Bacteroidota</taxon>
        <taxon>Bacteroidia</taxon>
        <taxon>Bacteroidales</taxon>
        <taxon>Tannerellaceae</taxon>
        <taxon>Parabacteroides</taxon>
    </lineage>
</organism>
<name>A0A174GHT0_PARDI</name>
<evidence type="ECO:0000259" key="10">
    <source>
        <dbReference type="Pfam" id="PF25023"/>
    </source>
</evidence>
<dbReference type="Pfam" id="PF03534">
    <property type="entry name" value="SpvB"/>
    <property type="match status" value="1"/>
</dbReference>
<keyword evidence="9" id="KW-1133">Transmembrane helix</keyword>
<reference evidence="11 13" key="1">
    <citation type="submission" date="2015-09" db="EMBL/GenBank/DDBJ databases">
        <authorList>
            <consortium name="Pathogen Informatics"/>
        </authorList>
    </citation>
    <scope>NUCLEOTIDE SEQUENCE [LARGE SCALE GENOMIC DNA]</scope>
    <source>
        <strain evidence="11 13">2789STDY5608822</strain>
    </source>
</reference>
<dbReference type="NCBIfam" id="TIGR01643">
    <property type="entry name" value="YD_repeat_2x"/>
    <property type="match status" value="3"/>
</dbReference>
<dbReference type="GO" id="GO:0003723">
    <property type="term" value="F:RNA binding"/>
    <property type="evidence" value="ECO:0007669"/>
    <property type="project" value="InterPro"/>
</dbReference>
<keyword evidence="2" id="KW-0964">Secreted</keyword>
<comment type="subcellular location">
    <subcellularLocation>
        <location evidence="1">Secreted</location>
    </subcellularLocation>
</comment>
<dbReference type="GO" id="GO:0005737">
    <property type="term" value="C:cytoplasm"/>
    <property type="evidence" value="ECO:0007669"/>
    <property type="project" value="InterPro"/>
</dbReference>
<feature type="compositionally biased region" description="Low complexity" evidence="8">
    <location>
        <begin position="1952"/>
        <end position="1962"/>
    </location>
</feature>
<dbReference type="InterPro" id="IPR050708">
    <property type="entry name" value="T6SS_VgrG/RHS"/>
</dbReference>
<gene>
    <name evidence="11" type="primary">wapA</name>
    <name evidence="11" type="ORF">ERS852380_02676</name>
    <name evidence="12" type="ORF">GKD70_09995</name>
</gene>
<feature type="region of interest" description="Disordered" evidence="8">
    <location>
        <begin position="1948"/>
        <end position="1975"/>
    </location>
</feature>
<dbReference type="InterPro" id="IPR056823">
    <property type="entry name" value="TEN-like_YD-shell"/>
</dbReference>
<dbReference type="Pfam" id="PF00545">
    <property type="entry name" value="Ribonuclease"/>
    <property type="match status" value="1"/>
</dbReference>
<keyword evidence="6" id="KW-0378">Hydrolase</keyword>
<dbReference type="EMBL" id="WKMO01000007">
    <property type="protein sequence ID" value="MSB73611.1"/>
    <property type="molecule type" value="Genomic_DNA"/>
</dbReference>
<dbReference type="GO" id="GO:0016787">
    <property type="term" value="F:hydrolase activity"/>
    <property type="evidence" value="ECO:0007669"/>
    <property type="project" value="UniProtKB-KW"/>
</dbReference>
<evidence type="ECO:0000256" key="5">
    <source>
        <dbReference type="ARBA" id="ARBA00022737"/>
    </source>
</evidence>
<dbReference type="Pfam" id="PF13517">
    <property type="entry name" value="FG-GAP_3"/>
    <property type="match status" value="1"/>
</dbReference>
<feature type="domain" description="Teneurin-like YD-shell" evidence="10">
    <location>
        <begin position="1163"/>
        <end position="1760"/>
    </location>
</feature>